<evidence type="ECO:0000313" key="1">
    <source>
        <dbReference type="EMBL" id="QBX55491.1"/>
    </source>
</evidence>
<proteinExistence type="predicted"/>
<dbReference type="SUPFAM" id="SSF50346">
    <property type="entry name" value="PRC-barrel domain"/>
    <property type="match status" value="1"/>
</dbReference>
<accession>A0A4P7II13</accession>
<protein>
    <submittedName>
        <fullName evidence="1">PRC-barrel domain containing protein</fullName>
    </submittedName>
</protein>
<dbReference type="InterPro" id="IPR014747">
    <property type="entry name" value="Bac_photo_RC_H_C"/>
</dbReference>
<keyword evidence="2" id="KW-1185">Reference proteome</keyword>
<dbReference type="OrthoDB" id="510842at2"/>
<dbReference type="RefSeq" id="WP_135267482.1">
    <property type="nucleotide sequence ID" value="NZ_CP038436.1"/>
</dbReference>
<sequence length="126" mass="14047">MNDIIWSYRNSEWIEDADLVGYTVNAKDGPIGKIHEMSTDVGASWLVVDTGMWIFGKKRLIPAGTVAGVDHEKELVIVNMSKAAIEAAPDHDSDEWDAAIQGRHADHYREFIEGQDDEVRGPRPLS</sequence>
<dbReference type="KEGG" id="nsn:EXE58_08525"/>
<dbReference type="AlphaFoldDB" id="A0A4P7II13"/>
<organism evidence="1 2">
    <name type="scientific">Nocardioides seonyuensis</name>
    <dbReference type="NCBI Taxonomy" id="2518371"/>
    <lineage>
        <taxon>Bacteria</taxon>
        <taxon>Bacillati</taxon>
        <taxon>Actinomycetota</taxon>
        <taxon>Actinomycetes</taxon>
        <taxon>Propionibacteriales</taxon>
        <taxon>Nocardioidaceae</taxon>
        <taxon>Nocardioides</taxon>
    </lineage>
</organism>
<dbReference type="GO" id="GO:0019684">
    <property type="term" value="P:photosynthesis, light reaction"/>
    <property type="evidence" value="ECO:0007669"/>
    <property type="project" value="InterPro"/>
</dbReference>
<reference evidence="1 2" key="1">
    <citation type="submission" date="2019-03" db="EMBL/GenBank/DDBJ databases">
        <title>Three New Species of Nocardioides, Nocardioides euryhalodurans sp. nov., Nocardioides seonyuensis sp. nov. and Nocardioides eburneoflavus sp. nov. Iolated from Soil.</title>
        <authorList>
            <person name="Roh S.G."/>
            <person name="Lee C."/>
            <person name="Kim M.-K."/>
            <person name="Kim S.B."/>
        </authorList>
    </citation>
    <scope>NUCLEOTIDE SEQUENCE [LARGE SCALE GENOMIC DNA]</scope>
    <source>
        <strain evidence="1 2">MMS17-SY207-3</strain>
    </source>
</reference>
<dbReference type="Proteomes" id="UP000294853">
    <property type="component" value="Chromosome"/>
</dbReference>
<dbReference type="Gene3D" id="3.90.50.10">
    <property type="entry name" value="Photosynthetic Reaction Center, subunit H, domain 2"/>
    <property type="match status" value="1"/>
</dbReference>
<gene>
    <name evidence="1" type="ORF">EXE58_08525</name>
</gene>
<dbReference type="InterPro" id="IPR011033">
    <property type="entry name" value="PRC_barrel-like_sf"/>
</dbReference>
<name>A0A4P7II13_9ACTN</name>
<dbReference type="GO" id="GO:0030077">
    <property type="term" value="C:plasma membrane light-harvesting complex"/>
    <property type="evidence" value="ECO:0007669"/>
    <property type="project" value="InterPro"/>
</dbReference>
<evidence type="ECO:0000313" key="2">
    <source>
        <dbReference type="Proteomes" id="UP000294853"/>
    </source>
</evidence>
<dbReference type="EMBL" id="CP038436">
    <property type="protein sequence ID" value="QBX55491.1"/>
    <property type="molecule type" value="Genomic_DNA"/>
</dbReference>